<proteinExistence type="inferred from homology"/>
<evidence type="ECO:0000256" key="2">
    <source>
        <dbReference type="ARBA" id="ARBA00023054"/>
    </source>
</evidence>
<dbReference type="Pfam" id="PF15233">
    <property type="entry name" value="SYCE1"/>
    <property type="match status" value="1"/>
</dbReference>
<feature type="coiled-coil region" evidence="3">
    <location>
        <begin position="93"/>
        <end position="120"/>
    </location>
</feature>
<comment type="similarity">
    <text evidence="1">Belongs to the SYCE family.</text>
</comment>
<dbReference type="Proteomes" id="UP000596742">
    <property type="component" value="Unassembled WGS sequence"/>
</dbReference>
<keyword evidence="2 3" id="KW-0175">Coiled coil</keyword>
<name>A0A8B6EZ40_MYTGA</name>
<evidence type="ECO:0000256" key="1">
    <source>
        <dbReference type="ARBA" id="ARBA00010094"/>
    </source>
</evidence>
<accession>A0A8B6EZ40</accession>
<dbReference type="EMBL" id="UYJE01005956">
    <property type="protein sequence ID" value="VDI41988.1"/>
    <property type="molecule type" value="Genomic_DNA"/>
</dbReference>
<comment type="caution">
    <text evidence="4">The sequence shown here is derived from an EMBL/GenBank/DDBJ whole genome shotgun (WGS) entry which is preliminary data.</text>
</comment>
<sequence length="221" mass="25981">MSFKVETLLASLKEIQQEKSYLEQKLNERRSRRRQLEQELESVNGKYLQIKDVHTKMNETLKVAQHKVSQTQSLADSLDDRNEYYKKSIEDFNQKLNVEKKKQMEEVTQFEENLSQVSDQLCSARTVFTDENLQNCLTEAGNIEKKLHEKVISYQNSLQGMEAEFDKLKINPIKEPHYSDIPVELRRDMWLFFQDEHHKATECLQGIQGQIDSAKQLIEAI</sequence>
<organism evidence="4 5">
    <name type="scientific">Mytilus galloprovincialis</name>
    <name type="common">Mediterranean mussel</name>
    <dbReference type="NCBI Taxonomy" id="29158"/>
    <lineage>
        <taxon>Eukaryota</taxon>
        <taxon>Metazoa</taxon>
        <taxon>Spiralia</taxon>
        <taxon>Lophotrochozoa</taxon>
        <taxon>Mollusca</taxon>
        <taxon>Bivalvia</taxon>
        <taxon>Autobranchia</taxon>
        <taxon>Pteriomorphia</taxon>
        <taxon>Mytilida</taxon>
        <taxon>Mytiloidea</taxon>
        <taxon>Mytilidae</taxon>
        <taxon>Mytilinae</taxon>
        <taxon>Mytilus</taxon>
    </lineage>
</organism>
<gene>
    <name evidence="4" type="ORF">MGAL_10B008632</name>
</gene>
<dbReference type="AlphaFoldDB" id="A0A8B6EZ40"/>
<feature type="coiled-coil region" evidence="3">
    <location>
        <begin position="5"/>
        <end position="53"/>
    </location>
</feature>
<reference evidence="4" key="1">
    <citation type="submission" date="2018-11" db="EMBL/GenBank/DDBJ databases">
        <authorList>
            <person name="Alioto T."/>
            <person name="Alioto T."/>
        </authorList>
    </citation>
    <scope>NUCLEOTIDE SEQUENCE</scope>
</reference>
<evidence type="ECO:0000313" key="4">
    <source>
        <dbReference type="EMBL" id="VDI41988.1"/>
    </source>
</evidence>
<dbReference type="GO" id="GO:0007130">
    <property type="term" value="P:synaptonemal complex assembly"/>
    <property type="evidence" value="ECO:0007669"/>
    <property type="project" value="InterPro"/>
</dbReference>
<dbReference type="OrthoDB" id="10069873at2759"/>
<dbReference type="GO" id="GO:0000795">
    <property type="term" value="C:synaptonemal complex"/>
    <property type="evidence" value="ECO:0007669"/>
    <property type="project" value="InterPro"/>
</dbReference>
<evidence type="ECO:0000313" key="5">
    <source>
        <dbReference type="Proteomes" id="UP000596742"/>
    </source>
</evidence>
<protein>
    <submittedName>
        <fullName evidence="4">Synaptonemal complex central element protein 1</fullName>
    </submittedName>
</protein>
<keyword evidence="5" id="KW-1185">Reference proteome</keyword>
<evidence type="ECO:0000256" key="3">
    <source>
        <dbReference type="SAM" id="Coils"/>
    </source>
</evidence>
<dbReference type="InterPro" id="IPR026676">
    <property type="entry name" value="SYCE1"/>
</dbReference>